<proteinExistence type="predicted"/>
<dbReference type="PANTHER" id="PTHR37691:SF1">
    <property type="entry name" value="BLR3518 PROTEIN"/>
    <property type="match status" value="1"/>
</dbReference>
<keyword evidence="1" id="KW-0732">Signal</keyword>
<dbReference type="InterPro" id="IPR027396">
    <property type="entry name" value="DsrEFH-like"/>
</dbReference>
<keyword evidence="3" id="KW-1185">Reference proteome</keyword>
<dbReference type="SUPFAM" id="SSF75169">
    <property type="entry name" value="DsrEFH-like"/>
    <property type="match status" value="1"/>
</dbReference>
<reference evidence="3" key="1">
    <citation type="journal article" date="2019" name="Int. J. Syst. Evol. Microbiol.">
        <title>The Global Catalogue of Microorganisms (GCM) 10K type strain sequencing project: providing services to taxonomists for standard genome sequencing and annotation.</title>
        <authorList>
            <consortium name="The Broad Institute Genomics Platform"/>
            <consortium name="The Broad Institute Genome Sequencing Center for Infectious Disease"/>
            <person name="Wu L."/>
            <person name="Ma J."/>
        </authorList>
    </citation>
    <scope>NUCLEOTIDE SEQUENCE [LARGE SCALE GENOMIC DNA]</scope>
    <source>
        <strain evidence="3">JCM 17452</strain>
    </source>
</reference>
<gene>
    <name evidence="2" type="ORF">GCM10022257_16230</name>
</gene>
<dbReference type="Gene3D" id="3.40.1260.10">
    <property type="entry name" value="DsrEFH-like"/>
    <property type="match status" value="1"/>
</dbReference>
<evidence type="ECO:0000313" key="2">
    <source>
        <dbReference type="EMBL" id="GAA4269522.1"/>
    </source>
</evidence>
<dbReference type="Proteomes" id="UP001500027">
    <property type="component" value="Unassembled WGS sequence"/>
</dbReference>
<dbReference type="EMBL" id="BAABAV010000001">
    <property type="protein sequence ID" value="GAA4269522.1"/>
    <property type="molecule type" value="Genomic_DNA"/>
</dbReference>
<dbReference type="InterPro" id="IPR003787">
    <property type="entry name" value="Sulphur_relay_DsrE/F-like"/>
</dbReference>
<accession>A0ABP8EBA6</accession>
<evidence type="ECO:0000256" key="1">
    <source>
        <dbReference type="SAM" id="SignalP"/>
    </source>
</evidence>
<organism evidence="2 3">
    <name type="scientific">Hyunsoonleella aestuarii</name>
    <dbReference type="NCBI Taxonomy" id="912802"/>
    <lineage>
        <taxon>Bacteria</taxon>
        <taxon>Pseudomonadati</taxon>
        <taxon>Bacteroidota</taxon>
        <taxon>Flavobacteriia</taxon>
        <taxon>Flavobacteriales</taxon>
        <taxon>Flavobacteriaceae</taxon>
    </lineage>
</organism>
<dbReference type="PANTHER" id="PTHR37691">
    <property type="entry name" value="BLR3518 PROTEIN"/>
    <property type="match status" value="1"/>
</dbReference>
<protein>
    <recommendedName>
        <fullName evidence="4">DsrE family protein</fullName>
    </recommendedName>
</protein>
<feature type="signal peptide" evidence="1">
    <location>
        <begin position="1"/>
        <end position="21"/>
    </location>
</feature>
<feature type="chain" id="PRO_5046261796" description="DsrE family protein" evidence="1">
    <location>
        <begin position="22"/>
        <end position="139"/>
    </location>
</feature>
<comment type="caution">
    <text evidence="2">The sequence shown here is derived from an EMBL/GenBank/DDBJ whole genome shotgun (WGS) entry which is preliminary data.</text>
</comment>
<name>A0ABP8EBA6_9FLAO</name>
<sequence>MTMKTFFTLLLVGLITGMAFSQEEPVKIVFDVTSNNTSVHKSTVRHVKAMSAAYPNSQFEVVMYSGAMEMVLKEKSVVAEDIAKLIQKDNVDFVICEGTMKRHKASESDIIDGVRSVPDGILEIVSRQKEGWGYIKEGQ</sequence>
<evidence type="ECO:0000313" key="3">
    <source>
        <dbReference type="Proteomes" id="UP001500027"/>
    </source>
</evidence>
<dbReference type="Pfam" id="PF02635">
    <property type="entry name" value="DsrE"/>
    <property type="match status" value="1"/>
</dbReference>
<evidence type="ECO:0008006" key="4">
    <source>
        <dbReference type="Google" id="ProtNLM"/>
    </source>
</evidence>